<reference evidence="3" key="1">
    <citation type="submission" date="2019-12" db="EMBL/GenBank/DDBJ databases">
        <title>Genome sequencing and annotation of Brassica cretica.</title>
        <authorList>
            <person name="Studholme D.J."/>
            <person name="Sarris P.F."/>
        </authorList>
    </citation>
    <scope>NUCLEOTIDE SEQUENCE</scope>
    <source>
        <strain evidence="3">PFS-001/15</strain>
        <tissue evidence="3">Leaf</tissue>
    </source>
</reference>
<dbReference type="Pfam" id="PF00646">
    <property type="entry name" value="F-box"/>
    <property type="match status" value="1"/>
</dbReference>
<dbReference type="InterPro" id="IPR055294">
    <property type="entry name" value="FBL60-like"/>
</dbReference>
<comment type="caution">
    <text evidence="3">The sequence shown here is derived from an EMBL/GenBank/DDBJ whole genome shotgun (WGS) entry which is preliminary data.</text>
</comment>
<evidence type="ECO:0000259" key="2">
    <source>
        <dbReference type="Pfam" id="PF00646"/>
    </source>
</evidence>
<dbReference type="InterPro" id="IPR001810">
    <property type="entry name" value="F-box_dom"/>
</dbReference>
<dbReference type="InterPro" id="IPR053781">
    <property type="entry name" value="F-box_AtFBL13-like"/>
</dbReference>
<evidence type="ECO:0000313" key="3">
    <source>
        <dbReference type="EMBL" id="KAF2542379.1"/>
    </source>
</evidence>
<dbReference type="CDD" id="cd22160">
    <property type="entry name" value="F-box_AtFBL13-like"/>
    <property type="match status" value="1"/>
</dbReference>
<name>A0A8S9GAF4_BRACR</name>
<evidence type="ECO:0000313" key="4">
    <source>
        <dbReference type="Proteomes" id="UP000712281"/>
    </source>
</evidence>
<keyword evidence="1" id="KW-1133">Transmembrane helix</keyword>
<sequence length="123" mass="14551">MVDYKKIRAAVDKISNLPDVILQHIICYIPIKVAISTFLLSRRWRHIWCDIPSLTLDVDTLIAASVNETLIHYTDPKTKNFYLKATKREDIPHIDRWIKCAMPHNVENLSLDFSRPYYEEFYI</sequence>
<proteinExistence type="predicted"/>
<dbReference type="InterPro" id="IPR036047">
    <property type="entry name" value="F-box-like_dom_sf"/>
</dbReference>
<accession>A0A8S9GAF4</accession>
<feature type="transmembrane region" description="Helical" evidence="1">
    <location>
        <begin position="20"/>
        <end position="40"/>
    </location>
</feature>
<dbReference type="Gene3D" id="1.20.1280.50">
    <property type="match status" value="1"/>
</dbReference>
<dbReference type="AlphaFoldDB" id="A0A8S9GAF4"/>
<protein>
    <recommendedName>
        <fullName evidence="2">F-box domain-containing protein</fullName>
    </recommendedName>
</protein>
<keyword evidence="1" id="KW-0812">Transmembrane</keyword>
<keyword evidence="1" id="KW-0472">Membrane</keyword>
<gene>
    <name evidence="3" type="ORF">F2Q68_00029706</name>
</gene>
<dbReference type="EMBL" id="QGKW02002005">
    <property type="protein sequence ID" value="KAF2542379.1"/>
    <property type="molecule type" value="Genomic_DNA"/>
</dbReference>
<organism evidence="3 4">
    <name type="scientific">Brassica cretica</name>
    <name type="common">Mustard</name>
    <dbReference type="NCBI Taxonomy" id="69181"/>
    <lineage>
        <taxon>Eukaryota</taxon>
        <taxon>Viridiplantae</taxon>
        <taxon>Streptophyta</taxon>
        <taxon>Embryophyta</taxon>
        <taxon>Tracheophyta</taxon>
        <taxon>Spermatophyta</taxon>
        <taxon>Magnoliopsida</taxon>
        <taxon>eudicotyledons</taxon>
        <taxon>Gunneridae</taxon>
        <taxon>Pentapetalae</taxon>
        <taxon>rosids</taxon>
        <taxon>malvids</taxon>
        <taxon>Brassicales</taxon>
        <taxon>Brassicaceae</taxon>
        <taxon>Brassiceae</taxon>
        <taxon>Brassica</taxon>
    </lineage>
</organism>
<dbReference type="PANTHER" id="PTHR31293">
    <property type="entry name" value="RNI-LIKE SUPERFAMILY PROTEIN"/>
    <property type="match status" value="1"/>
</dbReference>
<dbReference type="SUPFAM" id="SSF81383">
    <property type="entry name" value="F-box domain"/>
    <property type="match status" value="1"/>
</dbReference>
<evidence type="ECO:0000256" key="1">
    <source>
        <dbReference type="SAM" id="Phobius"/>
    </source>
</evidence>
<dbReference type="PANTHER" id="PTHR31293:SF12">
    <property type="entry name" value="RNI-LIKE SUPERFAMILY PROTEIN"/>
    <property type="match status" value="1"/>
</dbReference>
<dbReference type="Proteomes" id="UP000712281">
    <property type="component" value="Unassembled WGS sequence"/>
</dbReference>
<feature type="domain" description="F-box" evidence="2">
    <location>
        <begin position="14"/>
        <end position="52"/>
    </location>
</feature>